<evidence type="ECO:0000259" key="3">
    <source>
        <dbReference type="Pfam" id="PF00724"/>
    </source>
</evidence>
<dbReference type="CDD" id="cd04733">
    <property type="entry name" value="OYE_like_2_FMN"/>
    <property type="match status" value="1"/>
</dbReference>
<dbReference type="OrthoDB" id="9772736at2"/>
<keyword evidence="2" id="KW-0560">Oxidoreductase</keyword>
<dbReference type="SUPFAM" id="SSF51395">
    <property type="entry name" value="FMN-linked oxidoreductases"/>
    <property type="match status" value="1"/>
</dbReference>
<keyword evidence="1" id="KW-0285">Flavoprotein</keyword>
<dbReference type="Gene3D" id="3.20.20.70">
    <property type="entry name" value="Aldolase class I"/>
    <property type="match status" value="1"/>
</dbReference>
<proteinExistence type="predicted"/>
<organism evidence="4 5">
    <name type="scientific">Macrococcus brunensis</name>
    <dbReference type="NCBI Taxonomy" id="198483"/>
    <lineage>
        <taxon>Bacteria</taxon>
        <taxon>Bacillati</taxon>
        <taxon>Bacillota</taxon>
        <taxon>Bacilli</taxon>
        <taxon>Bacillales</taxon>
        <taxon>Staphylococcaceae</taxon>
        <taxon>Macrococcus</taxon>
    </lineage>
</organism>
<feature type="domain" description="NADH:flavin oxidoreductase/NADH oxidase N-terminal" evidence="3">
    <location>
        <begin position="4"/>
        <end position="334"/>
    </location>
</feature>
<reference evidence="4 5" key="1">
    <citation type="submission" date="2019-01" db="EMBL/GenBank/DDBJ databases">
        <title>Draft genome sequences of the type strains of six Macrococcus species.</title>
        <authorList>
            <person name="Mazhar S."/>
            <person name="Altermann E."/>
            <person name="Hill C."/>
            <person name="Mcauliffe O."/>
        </authorList>
    </citation>
    <scope>NUCLEOTIDE SEQUENCE [LARGE SCALE GENOMIC DNA]</scope>
    <source>
        <strain evidence="4 5">CCM4811</strain>
    </source>
</reference>
<evidence type="ECO:0000256" key="2">
    <source>
        <dbReference type="ARBA" id="ARBA00023002"/>
    </source>
</evidence>
<name>A0A4V3BDE9_9STAP</name>
<dbReference type="Pfam" id="PF00724">
    <property type="entry name" value="Oxidored_FMN"/>
    <property type="match status" value="1"/>
</dbReference>
<dbReference type="EMBL" id="SCWA01000007">
    <property type="protein sequence ID" value="TDL98096.1"/>
    <property type="molecule type" value="Genomic_DNA"/>
</dbReference>
<evidence type="ECO:0000313" key="5">
    <source>
        <dbReference type="Proteomes" id="UP000295310"/>
    </source>
</evidence>
<dbReference type="PANTHER" id="PTHR43656:SF2">
    <property type="entry name" value="BINDING OXIDOREDUCTASE, PUTATIVE (AFU_ORTHOLOGUE AFUA_2G08260)-RELATED"/>
    <property type="match status" value="1"/>
</dbReference>
<dbReference type="InterPro" id="IPR001155">
    <property type="entry name" value="OxRdtase_FMN_N"/>
</dbReference>
<accession>A0A4V3BDE9</accession>
<sequence>MTKQLFEPLTLKNGITIKNRLYKGAMSEALGTKDYGPTEELIHVYRRWAHGGIGMSLTGNVMVDSRYLGEPGNVVIEDERHLEMLKKWAEAGTEDDSHIWMQINHPGKQSPKSMTKKPVAPSAVPITGPAGSGFNAPRAMTIEEIKDTVQRFVTTAEVAKKAGFTGVQIHGAHGYLVSQFLSPRDNQRTDEYGGTLENRMRFLVEVYEGMRAALGKDYPISLKINSTDFREGSFTEEESTAVIRQMAELGIDLVEISGGDYEKPKMMSDGEVYFLDYAQKISQEVDVPIAVIGGFRKKTSMVDALAQTDVAMIGIARPLVLRPDLPNRLANGTYRDIELPRLTTGIKLLDQTLGGFSGLTYYEQQISRLGRGLPPLKHTNAWSPIFHLIRTHGPAALSPRRR</sequence>
<dbReference type="GO" id="GO:0010181">
    <property type="term" value="F:FMN binding"/>
    <property type="evidence" value="ECO:0007669"/>
    <property type="project" value="InterPro"/>
</dbReference>
<dbReference type="Proteomes" id="UP000295310">
    <property type="component" value="Unassembled WGS sequence"/>
</dbReference>
<protein>
    <submittedName>
        <fullName evidence="4">NADH:flavin oxidoreductase/NADH oxidase family protein</fullName>
    </submittedName>
</protein>
<evidence type="ECO:0000256" key="1">
    <source>
        <dbReference type="ARBA" id="ARBA00022630"/>
    </source>
</evidence>
<evidence type="ECO:0000313" key="4">
    <source>
        <dbReference type="EMBL" id="TDL98096.1"/>
    </source>
</evidence>
<dbReference type="RefSeq" id="WP_133431799.1">
    <property type="nucleotide sequence ID" value="NZ_SCWA01000007.1"/>
</dbReference>
<dbReference type="InterPro" id="IPR051799">
    <property type="entry name" value="NADH_flavin_oxidoreductase"/>
</dbReference>
<dbReference type="AlphaFoldDB" id="A0A4V3BDE9"/>
<dbReference type="InterPro" id="IPR013785">
    <property type="entry name" value="Aldolase_TIM"/>
</dbReference>
<comment type="caution">
    <text evidence="4">The sequence shown here is derived from an EMBL/GenBank/DDBJ whole genome shotgun (WGS) entry which is preliminary data.</text>
</comment>
<keyword evidence="5" id="KW-1185">Reference proteome</keyword>
<dbReference type="PANTHER" id="PTHR43656">
    <property type="entry name" value="BINDING OXIDOREDUCTASE, PUTATIVE (AFU_ORTHOLOGUE AFUA_2G08260)-RELATED"/>
    <property type="match status" value="1"/>
</dbReference>
<gene>
    <name evidence="4" type="ORF">ERX27_05315</name>
</gene>
<dbReference type="GO" id="GO:0016491">
    <property type="term" value="F:oxidoreductase activity"/>
    <property type="evidence" value="ECO:0007669"/>
    <property type="project" value="UniProtKB-KW"/>
</dbReference>